<dbReference type="SUPFAM" id="SSF53850">
    <property type="entry name" value="Periplasmic binding protein-like II"/>
    <property type="match status" value="1"/>
</dbReference>
<evidence type="ECO:0000313" key="4">
    <source>
        <dbReference type="Proteomes" id="UP001317742"/>
    </source>
</evidence>
<feature type="signal peptide" evidence="1">
    <location>
        <begin position="1"/>
        <end position="20"/>
    </location>
</feature>
<organism evidence="3 4">
    <name type="scientific">Pseudodesulfovibrio nedwellii</name>
    <dbReference type="NCBI Taxonomy" id="2973072"/>
    <lineage>
        <taxon>Bacteria</taxon>
        <taxon>Pseudomonadati</taxon>
        <taxon>Thermodesulfobacteriota</taxon>
        <taxon>Desulfovibrionia</taxon>
        <taxon>Desulfovibrionales</taxon>
        <taxon>Desulfovibrionaceae</taxon>
    </lineage>
</organism>
<keyword evidence="1" id="KW-0732">Signal</keyword>
<reference evidence="3 4" key="1">
    <citation type="submission" date="2022-08" db="EMBL/GenBank/DDBJ databases">
        <title>Genome Sequence of the sulphate-reducing bacterium, Pseudodesulfovibrio sp. SYK.</title>
        <authorList>
            <person name="Kondo R."/>
            <person name="Kataoka T."/>
        </authorList>
    </citation>
    <scope>NUCLEOTIDE SEQUENCE [LARGE SCALE GENOMIC DNA]</scope>
    <source>
        <strain evidence="3 4">SYK</strain>
    </source>
</reference>
<dbReference type="InterPro" id="IPR001638">
    <property type="entry name" value="Solute-binding_3/MltF_N"/>
</dbReference>
<evidence type="ECO:0000256" key="1">
    <source>
        <dbReference type="SAM" id="SignalP"/>
    </source>
</evidence>
<gene>
    <name evidence="3" type="ORF">SYK_18740</name>
</gene>
<proteinExistence type="predicted"/>
<evidence type="ECO:0000259" key="2">
    <source>
        <dbReference type="Pfam" id="PF00497"/>
    </source>
</evidence>
<dbReference type="Proteomes" id="UP001317742">
    <property type="component" value="Chromosome"/>
</dbReference>
<dbReference type="PANTHER" id="PTHR38834:SF3">
    <property type="entry name" value="SOLUTE-BINDING PROTEIN FAMILY 3_N-TERMINAL DOMAIN-CONTAINING PROTEIN"/>
    <property type="match status" value="1"/>
</dbReference>
<feature type="chain" id="PRO_5045319288" description="Solute-binding protein family 3/N-terminal domain-containing protein" evidence="1">
    <location>
        <begin position="21"/>
        <end position="252"/>
    </location>
</feature>
<dbReference type="Pfam" id="PF00497">
    <property type="entry name" value="SBP_bac_3"/>
    <property type="match status" value="1"/>
</dbReference>
<dbReference type="Gene3D" id="3.40.190.10">
    <property type="entry name" value="Periplasmic binding protein-like II"/>
    <property type="match status" value="2"/>
</dbReference>
<dbReference type="RefSeq" id="WP_281760037.1">
    <property type="nucleotide sequence ID" value="NZ_AP026709.1"/>
</dbReference>
<feature type="domain" description="Solute-binding protein family 3/N-terminal" evidence="2">
    <location>
        <begin position="26"/>
        <end position="248"/>
    </location>
</feature>
<accession>A0ABN6S3I5</accession>
<name>A0ABN6S3I5_9BACT</name>
<keyword evidence="4" id="KW-1185">Reference proteome</keyword>
<dbReference type="PANTHER" id="PTHR38834">
    <property type="entry name" value="PERIPLASMIC SUBSTRATE BINDING PROTEIN FAMILY 3"/>
    <property type="match status" value="1"/>
</dbReference>
<protein>
    <recommendedName>
        <fullName evidence="2">Solute-binding protein family 3/N-terminal domain-containing protein</fullName>
    </recommendedName>
</protein>
<evidence type="ECO:0000313" key="3">
    <source>
        <dbReference type="EMBL" id="BDQ37514.1"/>
    </source>
</evidence>
<dbReference type="EMBL" id="AP026709">
    <property type="protein sequence ID" value="BDQ37514.1"/>
    <property type="molecule type" value="Genomic_DNA"/>
</dbReference>
<sequence length="252" mass="28821">MGVRGFLFAVVLVLVQAVTASSESIKVVTEEWPPYNQKVCEGVGGVVTDVVRATLDRAGFEYSIDIYPWARAYDMAQTHKNVLIYSIFKLPSREPHFKWIKVEGLSIDMYLFSPKHRRDIAISTLDEAKKYRVGVTRETSTHHFLLSQGFQDGVNLFPVNCEQQNNLKSSQNVGRIDLTTGDKLSLAHWLKQSGQPSDYWVPRVPLFTEDFYMAFGNETSDAVVERVRKAFLEIRAEGQLDAIVDKYWRMFE</sequence>